<dbReference type="NCBIfam" id="TIGR02778">
    <property type="entry name" value="ligD_pol"/>
    <property type="match status" value="1"/>
</dbReference>
<dbReference type="InterPro" id="IPR014145">
    <property type="entry name" value="LigD_pol_dom"/>
</dbReference>
<dbReference type="RefSeq" id="WP_344490958.1">
    <property type="nucleotide sequence ID" value="NZ_BAAAUD010000012.1"/>
</dbReference>
<protein>
    <submittedName>
        <fullName evidence="2">Non-homologous end-joining DNA ligase</fullName>
    </submittedName>
</protein>
<organism evidence="2 3">
    <name type="scientific">Streptomyces enissocaesilis</name>
    <dbReference type="NCBI Taxonomy" id="332589"/>
    <lineage>
        <taxon>Bacteria</taxon>
        <taxon>Bacillati</taxon>
        <taxon>Actinomycetota</taxon>
        <taxon>Actinomycetes</taxon>
        <taxon>Kitasatosporales</taxon>
        <taxon>Streptomycetaceae</taxon>
        <taxon>Streptomyces</taxon>
        <taxon>Streptomyces rochei group</taxon>
    </lineage>
</organism>
<keyword evidence="3" id="KW-1185">Reference proteome</keyword>
<reference evidence="3" key="1">
    <citation type="journal article" date="2019" name="Int. J. Syst. Evol. Microbiol.">
        <title>The Global Catalogue of Microorganisms (GCM) 10K type strain sequencing project: providing services to taxonomists for standard genome sequencing and annotation.</title>
        <authorList>
            <consortium name="The Broad Institute Genomics Platform"/>
            <consortium name="The Broad Institute Genome Sequencing Center for Infectious Disease"/>
            <person name="Wu L."/>
            <person name="Ma J."/>
        </authorList>
    </citation>
    <scope>NUCLEOTIDE SEQUENCE [LARGE SCALE GENOMIC DNA]</scope>
    <source>
        <strain evidence="3">JCM 9088</strain>
    </source>
</reference>
<dbReference type="InterPro" id="IPR052171">
    <property type="entry name" value="NHEJ_LigD"/>
</dbReference>
<name>A0ABP6JCZ5_9ACTN</name>
<dbReference type="PANTHER" id="PTHR42705:SF2">
    <property type="entry name" value="BIFUNCTIONAL NON-HOMOLOGOUS END JOINING PROTEIN LIGD"/>
    <property type="match status" value="1"/>
</dbReference>
<dbReference type="Gene3D" id="3.90.920.10">
    <property type="entry name" value="DNA primase, PRIM domain"/>
    <property type="match status" value="1"/>
</dbReference>
<evidence type="ECO:0000259" key="1">
    <source>
        <dbReference type="Pfam" id="PF21686"/>
    </source>
</evidence>
<dbReference type="EMBL" id="BAAAUD010000012">
    <property type="protein sequence ID" value="GAA2926803.1"/>
    <property type="molecule type" value="Genomic_DNA"/>
</dbReference>
<keyword evidence="2" id="KW-0436">Ligase</keyword>
<sequence length="307" mass="34272">MTTSDDTTTVRAGHRTVTVHRPGKVLFPDCGITKADVAGYYRRVSAFMVPQLRDRPLMLERRPDGTEGPRFMQKDTPAHYPEWVRRERVAKEGGTVTHTVCDNSATLVFLADQACLTFHRWLSRAGRVDRPDRLVFDLDPPGDGFPAVREAAHRLGELLDQLRLPSTLMTTGSKGLHVIVPLDGNTTFDDSRAFAKEVADTLAERHPDALTTAVRKQSRGDRLYLDVQRNAYAQTAVAPWSVRPEEGAPVAAPLSWEQLDDKEVTARSWTLTDTDGVLEQARTNPWADVSSRGRALGPARRRLRALR</sequence>
<gene>
    <name evidence="2" type="primary">ligD</name>
    <name evidence="2" type="ORF">GCM10010446_09010</name>
</gene>
<dbReference type="GO" id="GO:0016874">
    <property type="term" value="F:ligase activity"/>
    <property type="evidence" value="ECO:0007669"/>
    <property type="project" value="UniProtKB-KW"/>
</dbReference>
<dbReference type="Proteomes" id="UP001500403">
    <property type="component" value="Unassembled WGS sequence"/>
</dbReference>
<feature type="domain" description="DNA ligase D polymerase" evidence="1">
    <location>
        <begin position="33"/>
        <end position="286"/>
    </location>
</feature>
<comment type="caution">
    <text evidence="2">The sequence shown here is derived from an EMBL/GenBank/DDBJ whole genome shotgun (WGS) entry which is preliminary data.</text>
</comment>
<evidence type="ECO:0000313" key="3">
    <source>
        <dbReference type="Proteomes" id="UP001500403"/>
    </source>
</evidence>
<proteinExistence type="predicted"/>
<evidence type="ECO:0000313" key="2">
    <source>
        <dbReference type="EMBL" id="GAA2926803.1"/>
    </source>
</evidence>
<dbReference type="PANTHER" id="PTHR42705">
    <property type="entry name" value="BIFUNCTIONAL NON-HOMOLOGOUS END JOINING PROTEIN LIGD"/>
    <property type="match status" value="1"/>
</dbReference>
<accession>A0ABP6JCZ5</accession>
<dbReference type="Pfam" id="PF21686">
    <property type="entry name" value="LigD_Prim-Pol"/>
    <property type="match status" value="1"/>
</dbReference>